<dbReference type="EMBL" id="ABJB010697551">
    <property type="status" value="NOT_ANNOTATED_CDS"/>
    <property type="molecule type" value="Genomic_DNA"/>
</dbReference>
<feature type="transmembrane region" description="Helical" evidence="1">
    <location>
        <begin position="64"/>
        <end position="84"/>
    </location>
</feature>
<feature type="transmembrane region" description="Helical" evidence="1">
    <location>
        <begin position="6"/>
        <end position="28"/>
    </location>
</feature>
<feature type="transmembrane region" description="Helical" evidence="1">
    <location>
        <begin position="115"/>
        <end position="132"/>
    </location>
</feature>
<dbReference type="HOGENOM" id="CLU_1908994_0_0_1"/>
<dbReference type="PaxDb" id="6945-B7PP83"/>
<evidence type="ECO:0000313" key="3">
    <source>
        <dbReference type="EnsemblMetazoa" id="ISCW005894-PA"/>
    </source>
</evidence>
<dbReference type="AlphaFoldDB" id="B7PP83"/>
<dbReference type="VEuPathDB" id="VectorBase:ISCW005894"/>
<name>B7PP83_IXOSC</name>
<gene>
    <name evidence="2" type="ORF">IscW_ISCW005894</name>
</gene>
<dbReference type="EnsemblMetazoa" id="ISCW005894-RA">
    <property type="protein sequence ID" value="ISCW005894-PA"/>
    <property type="gene ID" value="ISCW005894"/>
</dbReference>
<proteinExistence type="predicted"/>
<dbReference type="EMBL" id="DS756340">
    <property type="protein sequence ID" value="EEC08405.1"/>
    <property type="molecule type" value="Genomic_DNA"/>
</dbReference>
<keyword evidence="1" id="KW-1133">Transmembrane helix</keyword>
<dbReference type="VEuPathDB" id="VectorBase:ISCI005894"/>
<keyword evidence="1" id="KW-0812">Transmembrane</keyword>
<dbReference type="EMBL" id="ABJB011017348">
    <property type="status" value="NOT_ANNOTATED_CDS"/>
    <property type="molecule type" value="Genomic_DNA"/>
</dbReference>
<dbReference type="Proteomes" id="UP000001555">
    <property type="component" value="Unassembled WGS sequence"/>
</dbReference>
<protein>
    <submittedName>
        <fullName evidence="2 3">Uncharacterized protein</fullName>
    </submittedName>
</protein>
<organism>
    <name type="scientific">Ixodes scapularis</name>
    <name type="common">Black-legged tick</name>
    <name type="synonym">Deer tick</name>
    <dbReference type="NCBI Taxonomy" id="6945"/>
    <lineage>
        <taxon>Eukaryota</taxon>
        <taxon>Metazoa</taxon>
        <taxon>Ecdysozoa</taxon>
        <taxon>Arthropoda</taxon>
        <taxon>Chelicerata</taxon>
        <taxon>Arachnida</taxon>
        <taxon>Acari</taxon>
        <taxon>Parasitiformes</taxon>
        <taxon>Ixodida</taxon>
        <taxon>Ixodoidea</taxon>
        <taxon>Ixodidae</taxon>
        <taxon>Ixodinae</taxon>
        <taxon>Ixodes</taxon>
    </lineage>
</organism>
<dbReference type="EMBL" id="ABJB010649097">
    <property type="status" value="NOT_ANNOTATED_CDS"/>
    <property type="molecule type" value="Genomic_DNA"/>
</dbReference>
<keyword evidence="4" id="KW-1185">Reference proteome</keyword>
<evidence type="ECO:0000256" key="1">
    <source>
        <dbReference type="SAM" id="Phobius"/>
    </source>
</evidence>
<evidence type="ECO:0000313" key="4">
    <source>
        <dbReference type="Proteomes" id="UP000001555"/>
    </source>
</evidence>
<dbReference type="InParanoid" id="B7PP83"/>
<dbReference type="EMBL" id="ABJB010894984">
    <property type="status" value="NOT_ANNOTATED_CDS"/>
    <property type="molecule type" value="Genomic_DNA"/>
</dbReference>
<evidence type="ECO:0000313" key="2">
    <source>
        <dbReference type="EMBL" id="EEC08405.1"/>
    </source>
</evidence>
<keyword evidence="1" id="KW-0472">Membrane</keyword>
<sequence>MDPELGVFLLDAAFHLISALASAIEFAIYFNQGLGSTGDLFSLTTCGTMFLFHALQLSRKPWTVPGYGIFDAMSLMPLEIVFIVGDQAYHLTRAALDLALLGDACVYGVHTVEAFVRVVAGLCMLTFHALFLG</sequence>
<reference evidence="2 4" key="1">
    <citation type="submission" date="2008-03" db="EMBL/GenBank/DDBJ databases">
        <title>Annotation of Ixodes scapularis.</title>
        <authorList>
            <consortium name="Ixodes scapularis Genome Project Consortium"/>
            <person name="Caler E."/>
            <person name="Hannick L.I."/>
            <person name="Bidwell S."/>
            <person name="Joardar V."/>
            <person name="Thiagarajan M."/>
            <person name="Amedeo P."/>
            <person name="Galinsky K.J."/>
            <person name="Schobel S."/>
            <person name="Inman J."/>
            <person name="Hostetler J."/>
            <person name="Miller J."/>
            <person name="Hammond M."/>
            <person name="Megy K."/>
            <person name="Lawson D."/>
            <person name="Kodira C."/>
            <person name="Sutton G."/>
            <person name="Meyer J."/>
            <person name="Hill C.A."/>
            <person name="Birren B."/>
            <person name="Nene V."/>
            <person name="Collins F."/>
            <person name="Alarcon-Chaidez F."/>
            <person name="Wikel S."/>
            <person name="Strausberg R."/>
        </authorList>
    </citation>
    <scope>NUCLEOTIDE SEQUENCE [LARGE SCALE GENOMIC DNA]</scope>
    <source>
        <strain evidence="4">Wikel</strain>
        <strain evidence="2">Wikel colony</strain>
    </source>
</reference>
<accession>B7PP83</accession>
<reference evidence="3" key="2">
    <citation type="submission" date="2020-05" db="UniProtKB">
        <authorList>
            <consortium name="EnsemblMetazoa"/>
        </authorList>
    </citation>
    <scope>IDENTIFICATION</scope>
    <source>
        <strain evidence="3">wikel</strain>
    </source>
</reference>